<name>A0A1D2M231_ORCCI</name>
<accession>A0A1D2M231</accession>
<gene>
    <name evidence="1" type="ORF">Ocin01_19654</name>
</gene>
<dbReference type="EMBL" id="LJIJ01006381">
    <property type="protein sequence ID" value="ODM87028.1"/>
    <property type="molecule type" value="Genomic_DNA"/>
</dbReference>
<evidence type="ECO:0000313" key="2">
    <source>
        <dbReference type="Proteomes" id="UP000094527"/>
    </source>
</evidence>
<comment type="caution">
    <text evidence="1">The sequence shown here is derived from an EMBL/GenBank/DDBJ whole genome shotgun (WGS) entry which is preliminary data.</text>
</comment>
<reference evidence="1 2" key="1">
    <citation type="journal article" date="2016" name="Genome Biol. Evol.">
        <title>Gene Family Evolution Reflects Adaptation to Soil Environmental Stressors in the Genome of the Collembolan Orchesella cincta.</title>
        <authorList>
            <person name="Faddeeva-Vakhrusheva A."/>
            <person name="Derks M.F."/>
            <person name="Anvar S.Y."/>
            <person name="Agamennone V."/>
            <person name="Suring W."/>
            <person name="Smit S."/>
            <person name="van Straalen N.M."/>
            <person name="Roelofs D."/>
        </authorList>
    </citation>
    <scope>NUCLEOTIDE SEQUENCE [LARGE SCALE GENOMIC DNA]</scope>
    <source>
        <tissue evidence="1">Mixed pool</tissue>
    </source>
</reference>
<dbReference type="AlphaFoldDB" id="A0A1D2M231"/>
<evidence type="ECO:0000313" key="1">
    <source>
        <dbReference type="EMBL" id="ODM87028.1"/>
    </source>
</evidence>
<keyword evidence="2" id="KW-1185">Reference proteome</keyword>
<sequence length="428" mass="48063">MIEPELRNANLTRLNTKINATNVEVDFLIPNLQILNEKYLMTDEDLINGDIEISRGRTSIIKNYSLKLSANLGYVPNVGIQVSNVAMNFGVDSFLTRTANVTVIYPNGTVEDKGGWESDNAEYFNSEWVRIGADVTADAETWLNCYLSNGRNGNAKCEELLNDNWEIQNFAQLLQSIGLGIQRSRQEELAKTAVAEIKKEYPRFLPEFLVPTISSALLDIPTLFLQLGKIYGGSDERTFSGYPLSYEYDRENCTLGVCRNVQEHITVPSFSLQGLSANRVQLDFQPTNFTISLKVPNASLVSESFQREITDLESGYREIYLGLQLSIGKAAFAISGDYEFKDGVGIQVSNLGLTLLLGELQLRVPYYFTVDNGVESEIQEYKLDFAPQLMETWRGVDEDGVSFERKYEEYIQTEINALLSNSGSIQNL</sequence>
<organism evidence="1 2">
    <name type="scientific">Orchesella cincta</name>
    <name type="common">Springtail</name>
    <name type="synonym">Podura cincta</name>
    <dbReference type="NCBI Taxonomy" id="48709"/>
    <lineage>
        <taxon>Eukaryota</taxon>
        <taxon>Metazoa</taxon>
        <taxon>Ecdysozoa</taxon>
        <taxon>Arthropoda</taxon>
        <taxon>Hexapoda</taxon>
        <taxon>Collembola</taxon>
        <taxon>Entomobryomorpha</taxon>
        <taxon>Entomobryoidea</taxon>
        <taxon>Orchesellidae</taxon>
        <taxon>Orchesellinae</taxon>
        <taxon>Orchesella</taxon>
    </lineage>
</organism>
<dbReference type="Proteomes" id="UP000094527">
    <property type="component" value="Unassembled WGS sequence"/>
</dbReference>
<protein>
    <submittedName>
        <fullName evidence="1">Uncharacterized protein</fullName>
    </submittedName>
</protein>
<proteinExistence type="predicted"/>